<gene>
    <name evidence="1" type="ORF">GSI_13380</name>
</gene>
<keyword evidence="2" id="KW-1185">Reference proteome</keyword>
<accession>A0A2G8RVE7</accession>
<dbReference type="AlphaFoldDB" id="A0A2G8RVE7"/>
<dbReference type="EMBL" id="AYKW01000056">
    <property type="protein sequence ID" value="PIL25490.1"/>
    <property type="molecule type" value="Genomic_DNA"/>
</dbReference>
<reference evidence="1 2" key="1">
    <citation type="journal article" date="2015" name="Sci. Rep.">
        <title>Chromosome-level genome map provides insights into diverse defense mechanisms in the medicinal fungus Ganoderma sinense.</title>
        <authorList>
            <person name="Zhu Y."/>
            <person name="Xu J."/>
            <person name="Sun C."/>
            <person name="Zhou S."/>
            <person name="Xu H."/>
            <person name="Nelson D.R."/>
            <person name="Qian J."/>
            <person name="Song J."/>
            <person name="Luo H."/>
            <person name="Xiang L."/>
            <person name="Li Y."/>
            <person name="Xu Z."/>
            <person name="Ji A."/>
            <person name="Wang L."/>
            <person name="Lu S."/>
            <person name="Hayward A."/>
            <person name="Sun W."/>
            <person name="Li X."/>
            <person name="Schwartz D.C."/>
            <person name="Wang Y."/>
            <person name="Chen S."/>
        </authorList>
    </citation>
    <scope>NUCLEOTIDE SEQUENCE [LARGE SCALE GENOMIC DNA]</scope>
    <source>
        <strain evidence="1 2">ZZ0214-1</strain>
    </source>
</reference>
<dbReference type="OrthoDB" id="2754621at2759"/>
<protein>
    <submittedName>
        <fullName evidence="1">Uncharacterized protein</fullName>
    </submittedName>
</protein>
<proteinExistence type="predicted"/>
<evidence type="ECO:0000313" key="2">
    <source>
        <dbReference type="Proteomes" id="UP000230002"/>
    </source>
</evidence>
<sequence>MVPSKSFTFRNANFVPPISVAPYPGHSDLLTTSKTSESPTESTISLRSAFNATAPANHLPAELVAKILTSDVWHYWWEVIPLTHICRHWRRVAIGTPQLWAQAVLFATEFLSLTSSTLRWCPFQILPMLLARSAPCPLRFDLPDTPCLTALVQQDAIVNPHFSRLAHLSVEVKSGDDVAAVSRVVLSHLRNLESLHMTEVNRGGRRSDSPISTNELPSWDDMELPHLHTLTIPGLCFTRAIAVASLRTISLSDGPRSHDIFLSALDRCSLALESLTLHRWVHPDLVVADAPGSRITRVVPLPNLRRLEIQLEYKYRDKRSPALLFAGLSLPPRVAINIDWNCNPENTRELLRKHLSELQFDSVSLHLSRPPRRASIHCYVGDTELLCVRAQPALDPRERNPQSFITKFLEDHRYPTATQLAVYLDVLLWAECTSLVQDHILRQFVAAFPNLRRLDLLGRSIGRAKFAMAKAFLDLPHPAGNRPASRGASTLKTLGYVCDVSEQQKAQNPIGFVDVLRAQLDALEALLADSVAAGGSRLHRLELCVVYTSLRQPHAPPEAYPYVYEVAASTDLTSYVSSTYLPRFGRLVDEVVFVGDVKRRGPGYRILTGATRRVVVPKRLQASRGGIGGRSTRKGW</sequence>
<dbReference type="Proteomes" id="UP000230002">
    <property type="component" value="Unassembled WGS sequence"/>
</dbReference>
<comment type="caution">
    <text evidence="1">The sequence shown here is derived from an EMBL/GenBank/DDBJ whole genome shotgun (WGS) entry which is preliminary data.</text>
</comment>
<organism evidence="1 2">
    <name type="scientific">Ganoderma sinense ZZ0214-1</name>
    <dbReference type="NCBI Taxonomy" id="1077348"/>
    <lineage>
        <taxon>Eukaryota</taxon>
        <taxon>Fungi</taxon>
        <taxon>Dikarya</taxon>
        <taxon>Basidiomycota</taxon>
        <taxon>Agaricomycotina</taxon>
        <taxon>Agaricomycetes</taxon>
        <taxon>Polyporales</taxon>
        <taxon>Polyporaceae</taxon>
        <taxon>Ganoderma</taxon>
    </lineage>
</organism>
<evidence type="ECO:0000313" key="1">
    <source>
        <dbReference type="EMBL" id="PIL25490.1"/>
    </source>
</evidence>
<name>A0A2G8RVE7_9APHY</name>
<dbReference type="SUPFAM" id="SSF52047">
    <property type="entry name" value="RNI-like"/>
    <property type="match status" value="1"/>
</dbReference>